<dbReference type="SUPFAM" id="SSF64263">
    <property type="entry name" value="Prokaryotic ribosomal protein L17"/>
    <property type="match status" value="1"/>
</dbReference>
<dbReference type="InterPro" id="IPR036643">
    <property type="entry name" value="RNApol_insert_sf"/>
</dbReference>
<comment type="similarity">
    <text evidence="2">Belongs to the RNA polymerase alpha chain family.</text>
</comment>
<dbReference type="Gene3D" id="3.90.1030.10">
    <property type="entry name" value="Ribosomal protein L17"/>
    <property type="match status" value="1"/>
</dbReference>
<feature type="domain" description="DNA-directed RNA polymerase RpoA/D/Rpb3-type" evidence="14">
    <location>
        <begin position="1"/>
        <end position="183"/>
    </location>
</feature>
<evidence type="ECO:0000256" key="5">
    <source>
        <dbReference type="ARBA" id="ARBA00022478"/>
    </source>
</evidence>
<dbReference type="SUPFAM" id="SSF47789">
    <property type="entry name" value="C-terminal domain of RNA polymerase alpha subunit"/>
    <property type="match status" value="1"/>
</dbReference>
<dbReference type="GO" id="GO:0003677">
    <property type="term" value="F:DNA binding"/>
    <property type="evidence" value="ECO:0007669"/>
    <property type="project" value="InterPro"/>
</dbReference>
<dbReference type="NCBIfam" id="TIGR00059">
    <property type="entry name" value="L17"/>
    <property type="match status" value="1"/>
</dbReference>
<dbReference type="Gene3D" id="2.170.120.12">
    <property type="entry name" value="DNA-directed RNA polymerase, insert domain"/>
    <property type="match status" value="1"/>
</dbReference>
<evidence type="ECO:0000259" key="14">
    <source>
        <dbReference type="SMART" id="SM00662"/>
    </source>
</evidence>
<sequence>MPGCAVVEAEIDGVLHEYSAIEGVQEDVIEILLNLKGLAIKLHGRDEVTLSLSKKGQGPVLASDIQVDHDVEIVNGEHVIAHLADNGSLNMKLKIARGRGYEPADARQSEEDETRAIGRLQLDASFSPVRRVAYVVENARVEQRTNLDKLVLDLETNGTLDPEEAIRRAATILQQQLAAFVDLKGDSEPVVVEQEDEIDPILLRPVDDLELTVRSANCLKAENIYYIGDLIQPKELRRVAEPLITLAKEDSVANRRLAFDRTRSKAAVGKLFNDLGKRYANRPGGYLRILKCGFRAGDNAPMAYVELIDRPVGGTVEQAAE</sequence>
<dbReference type="PANTHER" id="PTHR14413">
    <property type="entry name" value="RIBOSOMAL PROTEIN L17"/>
    <property type="match status" value="1"/>
</dbReference>
<reference evidence="15 16" key="1">
    <citation type="submission" date="2013-01" db="EMBL/GenBank/DDBJ databases">
        <authorList>
            <person name="Hannick L."/>
            <person name="Zafar N."/>
            <person name="Lorenzi H."/>
            <person name="Ali I.A."/>
            <person name="Petri W.P."/>
            <person name="Caler E."/>
        </authorList>
    </citation>
    <scope>NUCLEOTIDE SEQUENCE [LARGE SCALE GENOMIC DNA]</scope>
    <source>
        <strain evidence="16">HM3:IMSS-B</strain>
    </source>
</reference>
<dbReference type="Proteomes" id="UP000030781">
    <property type="component" value="Unassembled WGS sequence"/>
</dbReference>
<dbReference type="PANTHER" id="PTHR14413:SF16">
    <property type="entry name" value="LARGE RIBOSOMAL SUBUNIT PROTEIN BL17M"/>
    <property type="match status" value="1"/>
</dbReference>
<dbReference type="SMART" id="SM00662">
    <property type="entry name" value="RPOLD"/>
    <property type="match status" value="1"/>
</dbReference>
<dbReference type="Pfam" id="PF01000">
    <property type="entry name" value="RNA_pol_A_bac"/>
    <property type="match status" value="1"/>
</dbReference>
<keyword evidence="10 13" id="KW-0687">Ribonucleoprotein</keyword>
<keyword evidence="5 15" id="KW-0240">DNA-directed RNA polymerase</keyword>
<dbReference type="NCBIfam" id="TIGR02027">
    <property type="entry name" value="rpoA"/>
    <property type="match status" value="1"/>
</dbReference>
<dbReference type="InterPro" id="IPR011262">
    <property type="entry name" value="DNA-dir_RNA_pol_insert"/>
</dbReference>
<evidence type="ECO:0000256" key="8">
    <source>
        <dbReference type="ARBA" id="ARBA00022980"/>
    </source>
</evidence>
<dbReference type="InterPro" id="IPR011773">
    <property type="entry name" value="DNA-dir_RpoA"/>
</dbReference>
<evidence type="ECO:0000256" key="7">
    <source>
        <dbReference type="ARBA" id="ARBA00022695"/>
    </source>
</evidence>
<evidence type="ECO:0000313" key="15">
    <source>
        <dbReference type="EMBL" id="EMH76653.1"/>
    </source>
</evidence>
<dbReference type="InterPro" id="IPR036603">
    <property type="entry name" value="RBP11-like"/>
</dbReference>
<accession>M3TMH2</accession>
<proteinExistence type="inferred from homology"/>
<dbReference type="FunFam" id="2.170.120.12:FF:000001">
    <property type="entry name" value="DNA-directed RNA polymerase subunit alpha"/>
    <property type="match status" value="1"/>
</dbReference>
<gene>
    <name evidence="15" type="ORF">EHI8A_117070</name>
</gene>
<keyword evidence="6" id="KW-0808">Transferase</keyword>
<evidence type="ECO:0000256" key="4">
    <source>
        <dbReference type="ARBA" id="ARBA00012418"/>
    </source>
</evidence>
<name>M3TMH2_ENTH1</name>
<dbReference type="InterPro" id="IPR036373">
    <property type="entry name" value="Ribosomal_bL17_sf"/>
</dbReference>
<evidence type="ECO:0000256" key="13">
    <source>
        <dbReference type="RuleBase" id="RU000660"/>
    </source>
</evidence>
<protein>
    <recommendedName>
        <fullName evidence="4">DNA-directed RNA polymerase</fullName>
        <ecNumber evidence="4">2.7.7.6</ecNumber>
    </recommendedName>
    <alternativeName>
        <fullName evidence="11">Plastid-encoded RNA polymerase subunit alpha</fullName>
    </alternativeName>
</protein>
<comment type="similarity">
    <text evidence="3 13">Belongs to the bacterial ribosomal protein bL17 family.</text>
</comment>
<evidence type="ECO:0000256" key="3">
    <source>
        <dbReference type="ARBA" id="ARBA00008777"/>
    </source>
</evidence>
<dbReference type="EC" id="2.7.7.6" evidence="4"/>
<comment type="function">
    <text evidence="1">DNA-dependent RNA polymerase catalyzes the transcription of DNA into RNA using the four ribonucleoside triphosphates as substrates.</text>
</comment>
<dbReference type="GO" id="GO:0003899">
    <property type="term" value="F:DNA-directed RNA polymerase activity"/>
    <property type="evidence" value="ECO:0007669"/>
    <property type="project" value="UniProtKB-EC"/>
</dbReference>
<dbReference type="GO" id="GO:0046983">
    <property type="term" value="F:protein dimerization activity"/>
    <property type="evidence" value="ECO:0007669"/>
    <property type="project" value="InterPro"/>
</dbReference>
<keyword evidence="9" id="KW-0804">Transcription</keyword>
<dbReference type="GO" id="GO:0003735">
    <property type="term" value="F:structural constituent of ribosome"/>
    <property type="evidence" value="ECO:0007669"/>
    <property type="project" value="InterPro"/>
</dbReference>
<dbReference type="EMBL" id="KB610271">
    <property type="protein sequence ID" value="EMH76653.1"/>
    <property type="molecule type" value="Genomic_DNA"/>
</dbReference>
<evidence type="ECO:0000256" key="6">
    <source>
        <dbReference type="ARBA" id="ARBA00022679"/>
    </source>
</evidence>
<dbReference type="AlphaFoldDB" id="M3TMH2"/>
<evidence type="ECO:0000256" key="2">
    <source>
        <dbReference type="ARBA" id="ARBA00007123"/>
    </source>
</evidence>
<keyword evidence="7" id="KW-0548">Nucleotidyltransferase</keyword>
<comment type="catalytic activity">
    <reaction evidence="12">
        <text>RNA(n) + a ribonucleoside 5'-triphosphate = RNA(n+1) + diphosphate</text>
        <dbReference type="Rhea" id="RHEA:21248"/>
        <dbReference type="Rhea" id="RHEA-COMP:14527"/>
        <dbReference type="Rhea" id="RHEA-COMP:17342"/>
        <dbReference type="ChEBI" id="CHEBI:33019"/>
        <dbReference type="ChEBI" id="CHEBI:61557"/>
        <dbReference type="ChEBI" id="CHEBI:140395"/>
        <dbReference type="EC" id="2.7.7.6"/>
    </reaction>
</comment>
<dbReference type="GO" id="GO:0022625">
    <property type="term" value="C:cytosolic large ribosomal subunit"/>
    <property type="evidence" value="ECO:0007669"/>
    <property type="project" value="TreeGrafter"/>
</dbReference>
<dbReference type="Pfam" id="PF01196">
    <property type="entry name" value="Ribosomal_L17"/>
    <property type="match status" value="1"/>
</dbReference>
<dbReference type="SUPFAM" id="SSF56553">
    <property type="entry name" value="Insert subdomain of RNA polymerase alpha subunit"/>
    <property type="match status" value="1"/>
</dbReference>
<evidence type="ECO:0000256" key="9">
    <source>
        <dbReference type="ARBA" id="ARBA00023163"/>
    </source>
</evidence>
<evidence type="ECO:0000256" key="11">
    <source>
        <dbReference type="ARBA" id="ARBA00031776"/>
    </source>
</evidence>
<evidence type="ECO:0000313" key="16">
    <source>
        <dbReference type="Proteomes" id="UP000030781"/>
    </source>
</evidence>
<dbReference type="CDD" id="cd06928">
    <property type="entry name" value="RNAP_alpha_NTD"/>
    <property type="match status" value="1"/>
</dbReference>
<dbReference type="SUPFAM" id="SSF55257">
    <property type="entry name" value="RBP11-like subunits of RNA polymerase"/>
    <property type="match status" value="1"/>
</dbReference>
<dbReference type="InterPro" id="IPR011263">
    <property type="entry name" value="DNA-dir_RNA_pol_RpoA/D/Rpb3"/>
</dbReference>
<dbReference type="GO" id="GO:0006351">
    <property type="term" value="P:DNA-templated transcription"/>
    <property type="evidence" value="ECO:0007669"/>
    <property type="project" value="InterPro"/>
</dbReference>
<dbReference type="VEuPathDB" id="AmoebaDB:EHI8A_117070"/>
<evidence type="ECO:0000256" key="1">
    <source>
        <dbReference type="ARBA" id="ARBA00004026"/>
    </source>
</evidence>
<evidence type="ECO:0000256" key="12">
    <source>
        <dbReference type="ARBA" id="ARBA00048552"/>
    </source>
</evidence>
<dbReference type="GO" id="GO:0000428">
    <property type="term" value="C:DNA-directed RNA polymerase complex"/>
    <property type="evidence" value="ECO:0007669"/>
    <property type="project" value="UniProtKB-KW"/>
</dbReference>
<dbReference type="InterPro" id="IPR000456">
    <property type="entry name" value="Ribosomal_bL17"/>
</dbReference>
<dbReference type="Gene3D" id="1.10.150.20">
    <property type="entry name" value="5' to 3' exonuclease, C-terminal subdomain"/>
    <property type="match status" value="1"/>
</dbReference>
<organism evidence="15 16">
    <name type="scientific">Entamoeba histolytica HM-1:IMSS-B</name>
    <dbReference type="NCBI Taxonomy" id="885319"/>
    <lineage>
        <taxon>Eukaryota</taxon>
        <taxon>Amoebozoa</taxon>
        <taxon>Evosea</taxon>
        <taxon>Archamoebae</taxon>
        <taxon>Mastigamoebida</taxon>
        <taxon>Entamoebidae</taxon>
        <taxon>Entamoeba</taxon>
    </lineage>
</organism>
<dbReference type="GO" id="GO:0006412">
    <property type="term" value="P:translation"/>
    <property type="evidence" value="ECO:0007669"/>
    <property type="project" value="InterPro"/>
</dbReference>
<keyword evidence="8 13" id="KW-0689">Ribosomal protein</keyword>
<dbReference type="Gene3D" id="3.30.1360.10">
    <property type="entry name" value="RNA polymerase, RBP11-like subunit"/>
    <property type="match status" value="1"/>
</dbReference>
<evidence type="ECO:0000256" key="10">
    <source>
        <dbReference type="ARBA" id="ARBA00023274"/>
    </source>
</evidence>